<dbReference type="Gene3D" id="1.10.10.1250">
    <property type="entry name" value="RNA polymerase, subunit delta, N-terminal domain"/>
    <property type="match status" value="1"/>
</dbReference>
<gene>
    <name evidence="6" type="primary">rpoE</name>
    <name evidence="9" type="ORF">JOD17_000551</name>
</gene>
<dbReference type="InterPro" id="IPR007759">
    <property type="entry name" value="Asxl_HARE-HTH"/>
</dbReference>
<keyword evidence="10" id="KW-1185">Reference proteome</keyword>
<comment type="subunit">
    <text evidence="6">RNAP is composed of a core of 2 alpha, a beta and a beta' subunits. The core is associated with a delta subunit and one of several sigma factors.</text>
</comment>
<evidence type="ECO:0000256" key="2">
    <source>
        <dbReference type="ARBA" id="ARBA00022478"/>
    </source>
</evidence>
<dbReference type="Proteomes" id="UP000741863">
    <property type="component" value="Unassembled WGS sequence"/>
</dbReference>
<dbReference type="HAMAP" id="MF_00357">
    <property type="entry name" value="RNApol_bact_RpoE"/>
    <property type="match status" value="1"/>
</dbReference>
<evidence type="ECO:0000256" key="4">
    <source>
        <dbReference type="ARBA" id="ARBA00022695"/>
    </source>
</evidence>
<dbReference type="PROSITE" id="PS51913">
    <property type="entry name" value="HTH_HARE"/>
    <property type="match status" value="1"/>
</dbReference>
<dbReference type="GO" id="GO:0000428">
    <property type="term" value="C:DNA-directed RNA polymerase complex"/>
    <property type="evidence" value="ECO:0007669"/>
    <property type="project" value="UniProtKB-KW"/>
</dbReference>
<comment type="function">
    <text evidence="6">Participates in both the initiation and recycling phases of transcription. In the presence of the delta subunit, RNAP displays an increased specificity of transcription, a decreased affinity for nucleic acids, and an increased efficiency of RNA synthesis because of enhanced recycling.</text>
</comment>
<dbReference type="NCBIfam" id="TIGR04567">
    <property type="entry name" value="RNAP_delt_lowGC"/>
    <property type="match status" value="1"/>
</dbReference>
<dbReference type="InterPro" id="IPR029757">
    <property type="entry name" value="RpoE"/>
</dbReference>
<protein>
    <recommendedName>
        <fullName evidence="6">Probable DNA-directed RNA polymerase subunit delta</fullName>
    </recommendedName>
    <alternativeName>
        <fullName evidence="6">RNAP delta factor</fullName>
    </alternativeName>
</protein>
<dbReference type="InterPro" id="IPR038087">
    <property type="entry name" value="RNAP_delta_N_dom_sf"/>
</dbReference>
<keyword evidence="3 6" id="KW-0808">Transferase</keyword>
<feature type="compositionally biased region" description="Acidic residues" evidence="7">
    <location>
        <begin position="98"/>
        <end position="154"/>
    </location>
</feature>
<evidence type="ECO:0000256" key="3">
    <source>
        <dbReference type="ARBA" id="ARBA00022679"/>
    </source>
</evidence>
<reference evidence="9 10" key="1">
    <citation type="submission" date="2021-01" db="EMBL/GenBank/DDBJ databases">
        <title>Genomic Encyclopedia of Type Strains, Phase IV (KMG-IV): sequencing the most valuable type-strain genomes for metagenomic binning, comparative biology and taxonomic classification.</title>
        <authorList>
            <person name="Goeker M."/>
        </authorList>
    </citation>
    <scope>NUCLEOTIDE SEQUENCE [LARGE SCALE GENOMIC DNA]</scope>
    <source>
        <strain evidence="9 10">DSM 25540</strain>
    </source>
</reference>
<evidence type="ECO:0000256" key="7">
    <source>
        <dbReference type="SAM" id="MobiDB-lite"/>
    </source>
</evidence>
<evidence type="ECO:0000256" key="6">
    <source>
        <dbReference type="HAMAP-Rule" id="MF_00357"/>
    </source>
</evidence>
<comment type="caution">
    <text evidence="9">The sequence shown here is derived from an EMBL/GenBank/DDBJ whole genome shotgun (WGS) entry which is preliminary data.</text>
</comment>
<dbReference type="RefSeq" id="WP_204695574.1">
    <property type="nucleotide sequence ID" value="NZ_JAFBEC010000001.1"/>
</dbReference>
<comment type="similarity">
    <text evidence="1 6">Belongs to the RpoE family.</text>
</comment>
<accession>A0ABS2P7R4</accession>
<proteinExistence type="inferred from homology"/>
<evidence type="ECO:0000313" key="9">
    <source>
        <dbReference type="EMBL" id="MBM7631460.1"/>
    </source>
</evidence>
<evidence type="ECO:0000313" key="10">
    <source>
        <dbReference type="Proteomes" id="UP000741863"/>
    </source>
</evidence>
<dbReference type="EMBL" id="JAFBEC010000001">
    <property type="protein sequence ID" value="MBM7631460.1"/>
    <property type="molecule type" value="Genomic_DNA"/>
</dbReference>
<evidence type="ECO:0000259" key="8">
    <source>
        <dbReference type="PROSITE" id="PS51913"/>
    </source>
</evidence>
<evidence type="ECO:0000256" key="5">
    <source>
        <dbReference type="ARBA" id="ARBA00023163"/>
    </source>
</evidence>
<keyword evidence="4 6" id="KW-0548">Nucleotidyltransferase</keyword>
<keyword evidence="2 6" id="KW-0240">DNA-directed RNA polymerase</keyword>
<name>A0ABS2P7R4_9BACL</name>
<keyword evidence="5 6" id="KW-0804">Transcription</keyword>
<organism evidence="9 10">
    <name type="scientific">Geomicrobium sediminis</name>
    <dbReference type="NCBI Taxonomy" id="1347788"/>
    <lineage>
        <taxon>Bacteria</taxon>
        <taxon>Bacillati</taxon>
        <taxon>Bacillota</taxon>
        <taxon>Bacilli</taxon>
        <taxon>Bacillales</taxon>
        <taxon>Geomicrobium</taxon>
    </lineage>
</organism>
<sequence length="154" mass="18225">MTIKELSNDEILEMSAVEISYMMLKDKNNPAEFHTFFNDVADLKKIPKSQLDDRRTKLFTTLNIDGRFVHLGNNHWGLKEWYPVDKSDEDLSNTFQAPEEEVEEDREFEDIEDELDEIANEDDHDEDSDEEFDEYDDDDDQESDEEDDEEDNES</sequence>
<feature type="region of interest" description="Disordered" evidence="7">
    <location>
        <begin position="88"/>
        <end position="154"/>
    </location>
</feature>
<evidence type="ECO:0000256" key="1">
    <source>
        <dbReference type="ARBA" id="ARBA00009828"/>
    </source>
</evidence>
<feature type="domain" description="HTH HARE-type" evidence="8">
    <location>
        <begin position="14"/>
        <end position="81"/>
    </location>
</feature>